<protein>
    <submittedName>
        <fullName evidence="5">MarR family transcriptional regulator</fullName>
    </submittedName>
</protein>
<name>A0A931IBI6_9NOCA</name>
<evidence type="ECO:0000313" key="6">
    <source>
        <dbReference type="Proteomes" id="UP000655751"/>
    </source>
</evidence>
<evidence type="ECO:0000256" key="1">
    <source>
        <dbReference type="ARBA" id="ARBA00023015"/>
    </source>
</evidence>
<keyword evidence="2" id="KW-0238">DNA-binding</keyword>
<dbReference type="PROSITE" id="PS01117">
    <property type="entry name" value="HTH_MARR_1"/>
    <property type="match status" value="1"/>
</dbReference>
<dbReference type="EMBL" id="JADMLG010000006">
    <property type="protein sequence ID" value="MBH0778016.1"/>
    <property type="molecule type" value="Genomic_DNA"/>
</dbReference>
<dbReference type="SUPFAM" id="SSF46785">
    <property type="entry name" value="Winged helix' DNA-binding domain"/>
    <property type="match status" value="1"/>
</dbReference>
<dbReference type="InterPro" id="IPR023187">
    <property type="entry name" value="Tscrpt_reg_MarR-type_CS"/>
</dbReference>
<organism evidence="5 6">
    <name type="scientific">Nocardia bovistercoris</name>
    <dbReference type="NCBI Taxonomy" id="2785916"/>
    <lineage>
        <taxon>Bacteria</taxon>
        <taxon>Bacillati</taxon>
        <taxon>Actinomycetota</taxon>
        <taxon>Actinomycetes</taxon>
        <taxon>Mycobacteriales</taxon>
        <taxon>Nocardiaceae</taxon>
        <taxon>Nocardia</taxon>
    </lineage>
</organism>
<dbReference type="GO" id="GO:0003700">
    <property type="term" value="F:DNA-binding transcription factor activity"/>
    <property type="evidence" value="ECO:0007669"/>
    <property type="project" value="InterPro"/>
</dbReference>
<keyword evidence="6" id="KW-1185">Reference proteome</keyword>
<dbReference type="PANTHER" id="PTHR33164:SF43">
    <property type="entry name" value="HTH-TYPE TRANSCRIPTIONAL REPRESSOR YETL"/>
    <property type="match status" value="1"/>
</dbReference>
<proteinExistence type="predicted"/>
<gene>
    <name evidence="5" type="ORF">IT779_17195</name>
</gene>
<dbReference type="SMART" id="SM00347">
    <property type="entry name" value="HTH_MARR"/>
    <property type="match status" value="1"/>
</dbReference>
<keyword evidence="3" id="KW-0804">Transcription</keyword>
<dbReference type="Proteomes" id="UP000655751">
    <property type="component" value="Unassembled WGS sequence"/>
</dbReference>
<feature type="domain" description="HTH marR-type" evidence="4">
    <location>
        <begin position="10"/>
        <end position="144"/>
    </location>
</feature>
<evidence type="ECO:0000256" key="3">
    <source>
        <dbReference type="ARBA" id="ARBA00023163"/>
    </source>
</evidence>
<dbReference type="InterPro" id="IPR036388">
    <property type="entry name" value="WH-like_DNA-bd_sf"/>
</dbReference>
<comment type="caution">
    <text evidence="5">The sequence shown here is derived from an EMBL/GenBank/DDBJ whole genome shotgun (WGS) entry which is preliminary data.</text>
</comment>
<dbReference type="RefSeq" id="WP_196150318.1">
    <property type="nucleotide sequence ID" value="NZ_JADMLG010000006.1"/>
</dbReference>
<dbReference type="InterPro" id="IPR036390">
    <property type="entry name" value="WH_DNA-bd_sf"/>
</dbReference>
<dbReference type="Gene3D" id="1.10.10.10">
    <property type="entry name" value="Winged helix-like DNA-binding domain superfamily/Winged helix DNA-binding domain"/>
    <property type="match status" value="1"/>
</dbReference>
<dbReference type="InterPro" id="IPR000835">
    <property type="entry name" value="HTH_MarR-typ"/>
</dbReference>
<dbReference type="PROSITE" id="PS50995">
    <property type="entry name" value="HTH_MARR_2"/>
    <property type="match status" value="1"/>
</dbReference>
<dbReference type="PANTHER" id="PTHR33164">
    <property type="entry name" value="TRANSCRIPTIONAL REGULATOR, MARR FAMILY"/>
    <property type="match status" value="1"/>
</dbReference>
<keyword evidence="1" id="KW-0805">Transcription regulation</keyword>
<dbReference type="InterPro" id="IPR039422">
    <property type="entry name" value="MarR/SlyA-like"/>
</dbReference>
<dbReference type="Pfam" id="PF01047">
    <property type="entry name" value="MarR"/>
    <property type="match status" value="1"/>
</dbReference>
<sequence length="161" mass="17326">MTDSMGAAGENDIIELLGAVTDIRRVIANMTLPVARRNGISERALGILFLVFAGLDRPKLLAEYLAVLPSTITSDVEKLVVAGLLRRTASPADRRVIRLEVTPRGLAAQQESLRGLQSFFRAKASGVSLEELHACIATLRKLGGEPEPSVPDPMRRTEAPG</sequence>
<dbReference type="GO" id="GO:0006950">
    <property type="term" value="P:response to stress"/>
    <property type="evidence" value="ECO:0007669"/>
    <property type="project" value="TreeGrafter"/>
</dbReference>
<accession>A0A931IBI6</accession>
<evidence type="ECO:0000259" key="4">
    <source>
        <dbReference type="PROSITE" id="PS50995"/>
    </source>
</evidence>
<evidence type="ECO:0000313" key="5">
    <source>
        <dbReference type="EMBL" id="MBH0778016.1"/>
    </source>
</evidence>
<dbReference type="GO" id="GO:0003677">
    <property type="term" value="F:DNA binding"/>
    <property type="evidence" value="ECO:0007669"/>
    <property type="project" value="UniProtKB-KW"/>
</dbReference>
<evidence type="ECO:0000256" key="2">
    <source>
        <dbReference type="ARBA" id="ARBA00023125"/>
    </source>
</evidence>
<dbReference type="AlphaFoldDB" id="A0A931IBI6"/>
<reference evidence="5" key="1">
    <citation type="submission" date="2020-11" db="EMBL/GenBank/DDBJ databases">
        <title>Nocardia NEAU-351.nov., a novel actinomycete isolated from the cow dung.</title>
        <authorList>
            <person name="Zhang X."/>
        </authorList>
    </citation>
    <scope>NUCLEOTIDE SEQUENCE</scope>
    <source>
        <strain evidence="5">NEAU-351</strain>
    </source>
</reference>